<proteinExistence type="predicted"/>
<dbReference type="EMBL" id="LUGG01000004">
    <property type="protein sequence ID" value="OBZ75622.1"/>
    <property type="molecule type" value="Genomic_DNA"/>
</dbReference>
<dbReference type="STRING" id="5627.A0A1C7MFM6"/>
<feature type="compositionally biased region" description="Polar residues" evidence="1">
    <location>
        <begin position="31"/>
        <end position="42"/>
    </location>
</feature>
<accession>A0A1C7MFM6</accession>
<dbReference type="AlphaFoldDB" id="A0A1C7MFM6"/>
<gene>
    <name evidence="2" type="ORF">A0H81_04496</name>
</gene>
<name>A0A1C7MFM6_GRIFR</name>
<reference evidence="2 3" key="1">
    <citation type="submission" date="2016-03" db="EMBL/GenBank/DDBJ databases">
        <title>Whole genome sequencing of Grifola frondosa 9006-11.</title>
        <authorList>
            <person name="Min B."/>
            <person name="Park H."/>
            <person name="Kim J.-G."/>
            <person name="Cho H."/>
            <person name="Oh Y.-L."/>
            <person name="Kong W.-S."/>
            <person name="Choi I.-G."/>
        </authorList>
    </citation>
    <scope>NUCLEOTIDE SEQUENCE [LARGE SCALE GENOMIC DNA]</scope>
    <source>
        <strain evidence="2 3">9006-11</strain>
    </source>
</reference>
<evidence type="ECO:0000313" key="2">
    <source>
        <dbReference type="EMBL" id="OBZ75622.1"/>
    </source>
</evidence>
<evidence type="ECO:0000313" key="3">
    <source>
        <dbReference type="Proteomes" id="UP000092993"/>
    </source>
</evidence>
<sequence>MGGQNAASGPPRLQIDPGYGQNGVGRGRASNPPSGFSPSTDPFNPFALRSPDVNGRNVPRRNGGMPSATTPTSVPYGAQSPSLNQTANLIGMNQASYNGMAPQSVPPHVYQAYMYQMYQQQNPNMGAFHA</sequence>
<feature type="compositionally biased region" description="Polar residues" evidence="1">
    <location>
        <begin position="67"/>
        <end position="81"/>
    </location>
</feature>
<organism evidence="2 3">
    <name type="scientific">Grifola frondosa</name>
    <name type="common">Maitake</name>
    <name type="synonym">Polyporus frondosus</name>
    <dbReference type="NCBI Taxonomy" id="5627"/>
    <lineage>
        <taxon>Eukaryota</taxon>
        <taxon>Fungi</taxon>
        <taxon>Dikarya</taxon>
        <taxon>Basidiomycota</taxon>
        <taxon>Agaricomycotina</taxon>
        <taxon>Agaricomycetes</taxon>
        <taxon>Polyporales</taxon>
        <taxon>Grifolaceae</taxon>
        <taxon>Grifola</taxon>
    </lineage>
</organism>
<comment type="caution">
    <text evidence="2">The sequence shown here is derived from an EMBL/GenBank/DDBJ whole genome shotgun (WGS) entry which is preliminary data.</text>
</comment>
<protein>
    <submittedName>
        <fullName evidence="2">Uncharacterized protein</fullName>
    </submittedName>
</protein>
<evidence type="ECO:0000256" key="1">
    <source>
        <dbReference type="SAM" id="MobiDB-lite"/>
    </source>
</evidence>
<keyword evidence="3" id="KW-1185">Reference proteome</keyword>
<feature type="region of interest" description="Disordered" evidence="1">
    <location>
        <begin position="1"/>
        <end position="81"/>
    </location>
</feature>
<dbReference type="Proteomes" id="UP000092993">
    <property type="component" value="Unassembled WGS sequence"/>
</dbReference>